<feature type="transmembrane region" description="Helical" evidence="1">
    <location>
        <begin position="50"/>
        <end position="79"/>
    </location>
</feature>
<reference evidence="2 3" key="1">
    <citation type="journal article" date="2022" name="Front. Microbiol.">
        <title>High genomic differentiation and limited gene flow indicate recent cryptic speciation within the genus Laspinema (cyanobacteria).</title>
        <authorList>
            <person name="Stanojkovic A."/>
            <person name="Skoupy S."/>
            <person name="Skaloud P."/>
            <person name="Dvorak P."/>
        </authorList>
    </citation>
    <scope>NUCLEOTIDE SEQUENCE [LARGE SCALE GENOMIC DNA]</scope>
    <source>
        <strain evidence="2 3">D2a</strain>
    </source>
</reference>
<name>A0ABT2MT92_9CYAN</name>
<dbReference type="Pfam" id="PF14325">
    <property type="entry name" value="DUF4383"/>
    <property type="match status" value="1"/>
</dbReference>
<gene>
    <name evidence="2" type="ORF">NG799_16760</name>
</gene>
<keyword evidence="1" id="KW-1133">Transmembrane helix</keyword>
<evidence type="ECO:0000313" key="2">
    <source>
        <dbReference type="EMBL" id="MCT7967964.1"/>
    </source>
</evidence>
<feature type="transmembrane region" description="Helical" evidence="1">
    <location>
        <begin position="91"/>
        <end position="114"/>
    </location>
</feature>
<dbReference type="Proteomes" id="UP001525890">
    <property type="component" value="Unassembled WGS sequence"/>
</dbReference>
<accession>A0ABT2MT92</accession>
<sequence length="154" mass="16720">MTDRNFTLTLGVIFVALGVAGFIPGLVWMPENPSPTLLFEPHYFPGDREFGALFGLFPVNTLHNIAHLLVGGLGIFASADKSRARLYNRGFAISYLALALLGLFPYTGTLFGFMPIYGHNIWFNALTAVGAAYFGFVKPTQEAAAHSENMASQS</sequence>
<feature type="transmembrane region" description="Helical" evidence="1">
    <location>
        <begin position="120"/>
        <end position="137"/>
    </location>
</feature>
<protein>
    <submittedName>
        <fullName evidence="2">DUF4383 domain-containing protein</fullName>
    </submittedName>
</protein>
<keyword evidence="3" id="KW-1185">Reference proteome</keyword>
<proteinExistence type="predicted"/>
<organism evidence="2 3">
    <name type="scientific">Laspinema palackyanum D2a</name>
    <dbReference type="NCBI Taxonomy" id="2953684"/>
    <lineage>
        <taxon>Bacteria</taxon>
        <taxon>Bacillati</taxon>
        <taxon>Cyanobacteriota</taxon>
        <taxon>Cyanophyceae</taxon>
        <taxon>Oscillatoriophycideae</taxon>
        <taxon>Oscillatoriales</taxon>
        <taxon>Laspinemataceae</taxon>
        <taxon>Laspinema</taxon>
        <taxon>Laspinema palackyanum</taxon>
    </lineage>
</organism>
<dbReference type="RefSeq" id="WP_368007513.1">
    <property type="nucleotide sequence ID" value="NZ_JAMXFF010000025.1"/>
</dbReference>
<feature type="transmembrane region" description="Helical" evidence="1">
    <location>
        <begin position="7"/>
        <end position="30"/>
    </location>
</feature>
<evidence type="ECO:0000313" key="3">
    <source>
        <dbReference type="Proteomes" id="UP001525890"/>
    </source>
</evidence>
<keyword evidence="1" id="KW-0812">Transmembrane</keyword>
<keyword evidence="1" id="KW-0472">Membrane</keyword>
<evidence type="ECO:0000256" key="1">
    <source>
        <dbReference type="SAM" id="Phobius"/>
    </source>
</evidence>
<dbReference type="EMBL" id="JAMXFF010000025">
    <property type="protein sequence ID" value="MCT7967964.1"/>
    <property type="molecule type" value="Genomic_DNA"/>
</dbReference>
<comment type="caution">
    <text evidence="2">The sequence shown here is derived from an EMBL/GenBank/DDBJ whole genome shotgun (WGS) entry which is preliminary data.</text>
</comment>